<dbReference type="OMA" id="HHEPESY"/>
<evidence type="ECO:0000313" key="4">
    <source>
        <dbReference type="EMBL" id="KMS95553.1"/>
    </source>
</evidence>
<dbReference type="AlphaFoldDB" id="A0A0J8B6M2"/>
<accession>A0A0J8B6M2</accession>
<dbReference type="EMBL" id="KQ090454">
    <property type="protein sequence ID" value="KMS95553.1"/>
    <property type="molecule type" value="Genomic_DNA"/>
</dbReference>
<comment type="similarity">
    <text evidence="1 2">Belongs to the plant dehydrin family.</text>
</comment>
<evidence type="ECO:0008006" key="6">
    <source>
        <dbReference type="Google" id="ProtNLM"/>
    </source>
</evidence>
<gene>
    <name evidence="4" type="ORF">BVRB_007160</name>
</gene>
<dbReference type="GO" id="GO:0005829">
    <property type="term" value="C:cytosol"/>
    <property type="evidence" value="ECO:0007669"/>
    <property type="project" value="TreeGrafter"/>
</dbReference>
<organism evidence="4 5">
    <name type="scientific">Beta vulgaris subsp. vulgaris</name>
    <name type="common">Beet</name>
    <dbReference type="NCBI Taxonomy" id="3555"/>
    <lineage>
        <taxon>Eukaryota</taxon>
        <taxon>Viridiplantae</taxon>
        <taxon>Streptophyta</taxon>
        <taxon>Embryophyta</taxon>
        <taxon>Tracheophyta</taxon>
        <taxon>Spermatophyta</taxon>
        <taxon>Magnoliopsida</taxon>
        <taxon>eudicotyledons</taxon>
        <taxon>Gunneridae</taxon>
        <taxon>Pentapetalae</taxon>
        <taxon>Caryophyllales</taxon>
        <taxon>Chenopodiaceae</taxon>
        <taxon>Betoideae</taxon>
        <taxon>Beta</taxon>
    </lineage>
</organism>
<protein>
    <recommendedName>
        <fullName evidence="6">Dehydrin</fullName>
    </recommendedName>
</protein>
<dbReference type="InterPro" id="IPR000167">
    <property type="entry name" value="Dehydrin"/>
</dbReference>
<dbReference type="PROSITE" id="PS00315">
    <property type="entry name" value="DEHYDRIN_1"/>
    <property type="match status" value="1"/>
</dbReference>
<dbReference type="Proteomes" id="UP000035740">
    <property type="component" value="Unassembled WGS sequence"/>
</dbReference>
<dbReference type="GO" id="GO:0009631">
    <property type="term" value="P:cold acclimation"/>
    <property type="evidence" value="ECO:0007669"/>
    <property type="project" value="TreeGrafter"/>
</dbReference>
<dbReference type="KEGG" id="bvg:104884253"/>
<dbReference type="Pfam" id="PF00257">
    <property type="entry name" value="Dehydrin"/>
    <property type="match status" value="1"/>
</dbReference>
<feature type="compositionally biased region" description="Basic and acidic residues" evidence="3">
    <location>
        <begin position="153"/>
        <end position="187"/>
    </location>
</feature>
<dbReference type="GO" id="GO:0016020">
    <property type="term" value="C:membrane"/>
    <property type="evidence" value="ECO:0007669"/>
    <property type="project" value="TreeGrafter"/>
</dbReference>
<dbReference type="GO" id="GO:0009414">
    <property type="term" value="P:response to water deprivation"/>
    <property type="evidence" value="ECO:0007669"/>
    <property type="project" value="TreeGrafter"/>
</dbReference>
<reference evidence="4 5" key="1">
    <citation type="journal article" date="2014" name="Nature">
        <title>The genome of the recently domesticated crop plant sugar beet (Beta vulgaris).</title>
        <authorList>
            <person name="Dohm J.C."/>
            <person name="Minoche A.E."/>
            <person name="Holtgrawe D."/>
            <person name="Capella-Gutierrez S."/>
            <person name="Zakrzewski F."/>
            <person name="Tafer H."/>
            <person name="Rupp O."/>
            <person name="Sorensen T.R."/>
            <person name="Stracke R."/>
            <person name="Reinhardt R."/>
            <person name="Goesmann A."/>
            <person name="Kraft T."/>
            <person name="Schulz B."/>
            <person name="Stadler P.F."/>
            <person name="Schmidt T."/>
            <person name="Gabaldon T."/>
            <person name="Lehrach H."/>
            <person name="Weisshaar B."/>
            <person name="Himmelbauer H."/>
        </authorList>
    </citation>
    <scope>NUCLEOTIDE SEQUENCE [LARGE SCALE GENOMIC DNA]</scope>
    <source>
        <tissue evidence="4">Taproot</tissue>
    </source>
</reference>
<dbReference type="InterPro" id="IPR030513">
    <property type="entry name" value="Dehydrin_CS"/>
</dbReference>
<evidence type="ECO:0000256" key="2">
    <source>
        <dbReference type="RuleBase" id="RU003995"/>
    </source>
</evidence>
<evidence type="ECO:0000313" key="5">
    <source>
        <dbReference type="Proteomes" id="UP000035740"/>
    </source>
</evidence>
<proteinExistence type="inferred from homology"/>
<feature type="compositionally biased region" description="Basic and acidic residues" evidence="3">
    <location>
        <begin position="116"/>
        <end position="129"/>
    </location>
</feature>
<feature type="compositionally biased region" description="Basic and acidic residues" evidence="3">
    <location>
        <begin position="99"/>
        <end position="110"/>
    </location>
</feature>
<dbReference type="OrthoDB" id="1934367at2759"/>
<dbReference type="eggNOG" id="ENOG502RZ4N">
    <property type="taxonomic scope" value="Eukaryota"/>
</dbReference>
<dbReference type="PANTHER" id="PTHR33346:SF53">
    <property type="entry name" value="DEHYDRIN COR47-LIKE"/>
    <property type="match status" value="1"/>
</dbReference>
<feature type="region of interest" description="Disordered" evidence="3">
    <location>
        <begin position="145"/>
        <end position="187"/>
    </location>
</feature>
<feature type="region of interest" description="Disordered" evidence="3">
    <location>
        <begin position="208"/>
        <end position="235"/>
    </location>
</feature>
<feature type="compositionally biased region" description="Basic and acidic residues" evidence="3">
    <location>
        <begin position="16"/>
        <end position="37"/>
    </location>
</feature>
<dbReference type="PROSITE" id="PS00823">
    <property type="entry name" value="DEHYDRIN_2"/>
    <property type="match status" value="1"/>
</dbReference>
<dbReference type="PANTHER" id="PTHR33346">
    <property type="entry name" value="DEHYDRIN XERO 2-RELATED"/>
    <property type="match status" value="1"/>
</dbReference>
<evidence type="ECO:0000256" key="1">
    <source>
        <dbReference type="ARBA" id="ARBA00008403"/>
    </source>
</evidence>
<sequence>MADERNNYEAPATVESTDRGLFDFMKKKDDDVHKAPESEGVTSGIEKVHVSEPECRKEEEEVKHGSLLEKLQRSDSSSSSSDEEGNDEEKKRKRKEKKEKKAGLKEKIQEKLGGGHHKDDEYHHGDTNVPIEKVHVEEVVYSEPSYTAPAAPDHYHQGEEEKKGGFLDKIKDKLPGQNKNKAEDHEVAAPVVAEPCVEEEKEKKGFLDKIKDKIPGFHSKTDEEKKEHEEKKEGY</sequence>
<feature type="region of interest" description="Disordered" evidence="3">
    <location>
        <begin position="1"/>
        <end position="129"/>
    </location>
</feature>
<keyword evidence="5" id="KW-1185">Reference proteome</keyword>
<dbReference type="Gramene" id="KMS95553">
    <property type="protein sequence ID" value="KMS95553"/>
    <property type="gene ID" value="BVRB_007160"/>
</dbReference>
<dbReference type="GO" id="GO:0009737">
    <property type="term" value="P:response to abscisic acid"/>
    <property type="evidence" value="ECO:0007669"/>
    <property type="project" value="TreeGrafter"/>
</dbReference>
<feature type="compositionally biased region" description="Basic and acidic residues" evidence="3">
    <location>
        <begin position="46"/>
        <end position="73"/>
    </location>
</feature>
<name>A0A0J8B6M2_BETVV</name>
<evidence type="ECO:0000256" key="3">
    <source>
        <dbReference type="SAM" id="MobiDB-lite"/>
    </source>
</evidence>